<reference evidence="2 3" key="1">
    <citation type="journal article" date="2015" name="Nature">
        <title>rRNA introns, odd ribosomes, and small enigmatic genomes across a large radiation of phyla.</title>
        <authorList>
            <person name="Brown C.T."/>
            <person name="Hug L.A."/>
            <person name="Thomas B.C."/>
            <person name="Sharon I."/>
            <person name="Castelle C.J."/>
            <person name="Singh A."/>
            <person name="Wilkins M.J."/>
            <person name="Williams K.H."/>
            <person name="Banfield J.F."/>
        </authorList>
    </citation>
    <scope>NUCLEOTIDE SEQUENCE [LARGE SCALE GENOMIC DNA]</scope>
</reference>
<comment type="caution">
    <text evidence="2">The sequence shown here is derived from an EMBL/GenBank/DDBJ whole genome shotgun (WGS) entry which is preliminary data.</text>
</comment>
<evidence type="ECO:0000259" key="1">
    <source>
        <dbReference type="Pfam" id="PF01996"/>
    </source>
</evidence>
<dbReference type="Pfam" id="PF01996">
    <property type="entry name" value="F420_ligase"/>
    <property type="match status" value="1"/>
</dbReference>
<evidence type="ECO:0000313" key="2">
    <source>
        <dbReference type="EMBL" id="KKS83586.1"/>
    </source>
</evidence>
<dbReference type="EMBL" id="LCFB01000036">
    <property type="protein sequence ID" value="KKS83586.1"/>
    <property type="molecule type" value="Genomic_DNA"/>
</dbReference>
<dbReference type="SUPFAM" id="SSF144010">
    <property type="entry name" value="CofE-like"/>
    <property type="match status" value="1"/>
</dbReference>
<dbReference type="Gene3D" id="3.30.1330.100">
    <property type="entry name" value="CofE-like"/>
    <property type="match status" value="1"/>
</dbReference>
<dbReference type="STRING" id="1618436.UV59_C0036G0011"/>
<protein>
    <recommendedName>
        <fullName evidence="1">Coenzyme F420:L-glutamate ligase-like domain-containing protein</fullName>
    </recommendedName>
</protein>
<proteinExistence type="predicted"/>
<sequence>MHVTAYKTKKILPHDNLNAILNQYLPQLEEKSVVIITSKIVSLCQGRVVRLSSSITKDELIKREATYYIDRTVSKYGYPITINENMLVASAGIDESNAANHYVLWPKNPQKTVNELWRYLRKKYGIKYLGVIISDSKVYPLRWGVVGAAIVHAGFEALNDYRGTPDLFGHPLHVTQANVRDGLAGAAVLVMGEGKEQTPLAVITEVSFVKFQNRTPSKPELANLHIEIADDVFAPLLDSPLWKKGKGRK</sequence>
<evidence type="ECO:0000313" key="3">
    <source>
        <dbReference type="Proteomes" id="UP000034543"/>
    </source>
</evidence>
<feature type="domain" description="Coenzyme F420:L-glutamate ligase-like" evidence="1">
    <location>
        <begin position="7"/>
        <end position="203"/>
    </location>
</feature>
<dbReference type="PANTHER" id="PTHR47917">
    <property type="match status" value="1"/>
</dbReference>
<gene>
    <name evidence="2" type="ORF">UV59_C0036G0011</name>
</gene>
<name>A0A0G1EKN4_9BACT</name>
<dbReference type="AlphaFoldDB" id="A0A0G1EKN4"/>
<organism evidence="2 3">
    <name type="scientific">Candidatus Gottesmanbacteria bacterium GW2011_GWA1_43_11</name>
    <dbReference type="NCBI Taxonomy" id="1618436"/>
    <lineage>
        <taxon>Bacteria</taxon>
        <taxon>Candidatus Gottesmaniibacteriota</taxon>
    </lineage>
</organism>
<dbReference type="PANTHER" id="PTHR47917:SF1">
    <property type="entry name" value="COENZYME F420:L-GLUTAMATE LIGASE"/>
    <property type="match status" value="1"/>
</dbReference>
<accession>A0A0G1EKN4</accession>
<dbReference type="Proteomes" id="UP000034543">
    <property type="component" value="Unassembled WGS sequence"/>
</dbReference>
<dbReference type="InterPro" id="IPR002847">
    <property type="entry name" value="F420-0_gamma-glut_ligase-dom"/>
</dbReference>